<evidence type="ECO:0000256" key="2">
    <source>
        <dbReference type="ARBA" id="ARBA00009399"/>
    </source>
</evidence>
<dbReference type="PANTHER" id="PTHR38459:SF1">
    <property type="entry name" value="PROPHAGE BACTOPRENOL-LINKED GLUCOSE TRANSLOCASE HOMOLOG"/>
    <property type="match status" value="1"/>
</dbReference>
<evidence type="ECO:0000256" key="3">
    <source>
        <dbReference type="ARBA" id="ARBA00022692"/>
    </source>
</evidence>
<organism evidence="8 9">
    <name type="scientific">Hominibacterium faecale</name>
    <dbReference type="NCBI Taxonomy" id="2839743"/>
    <lineage>
        <taxon>Bacteria</taxon>
        <taxon>Bacillati</taxon>
        <taxon>Bacillota</taxon>
        <taxon>Clostridia</taxon>
        <taxon>Peptostreptococcales</taxon>
        <taxon>Anaerovoracaceae</taxon>
        <taxon>Hominibacterium</taxon>
    </lineage>
</organism>
<keyword evidence="9" id="KW-1185">Reference proteome</keyword>
<proteinExistence type="inferred from homology"/>
<feature type="transmembrane region" description="Helical" evidence="6">
    <location>
        <begin position="73"/>
        <end position="94"/>
    </location>
</feature>
<feature type="transmembrane region" description="Helical" evidence="6">
    <location>
        <begin position="100"/>
        <end position="119"/>
    </location>
</feature>
<name>A0A9J6QWR1_9FIRM</name>
<evidence type="ECO:0000313" key="8">
    <source>
        <dbReference type="EMBL" id="MCU7379927.1"/>
    </source>
</evidence>
<comment type="caution">
    <text evidence="8">The sequence shown here is derived from an EMBL/GenBank/DDBJ whole genome shotgun (WGS) entry which is preliminary data.</text>
</comment>
<keyword evidence="3 6" id="KW-0812">Transmembrane</keyword>
<evidence type="ECO:0000256" key="6">
    <source>
        <dbReference type="SAM" id="Phobius"/>
    </source>
</evidence>
<dbReference type="RefSeq" id="WP_148396580.1">
    <property type="nucleotide sequence ID" value="NZ_JAJAGH010000003.1"/>
</dbReference>
<feature type="transmembrane region" description="Helical" evidence="6">
    <location>
        <begin position="7"/>
        <end position="29"/>
    </location>
</feature>
<evidence type="ECO:0000256" key="4">
    <source>
        <dbReference type="ARBA" id="ARBA00022989"/>
    </source>
</evidence>
<dbReference type="InterPro" id="IPR051401">
    <property type="entry name" value="GtrA_CellWall_Glycosyl"/>
</dbReference>
<keyword evidence="5 6" id="KW-0472">Membrane</keyword>
<dbReference type="GO" id="GO:0000271">
    <property type="term" value="P:polysaccharide biosynthetic process"/>
    <property type="evidence" value="ECO:0007669"/>
    <property type="project" value="InterPro"/>
</dbReference>
<protein>
    <submittedName>
        <fullName evidence="8">GtrA family protein</fullName>
    </submittedName>
</protein>
<evidence type="ECO:0000259" key="7">
    <source>
        <dbReference type="Pfam" id="PF04138"/>
    </source>
</evidence>
<dbReference type="InterPro" id="IPR007267">
    <property type="entry name" value="GtrA_DPMS_TM"/>
</dbReference>
<evidence type="ECO:0000313" key="9">
    <source>
        <dbReference type="Proteomes" id="UP001065549"/>
    </source>
</evidence>
<feature type="domain" description="GtrA/DPMS transmembrane" evidence="7">
    <location>
        <begin position="10"/>
        <end position="124"/>
    </location>
</feature>
<evidence type="ECO:0000256" key="5">
    <source>
        <dbReference type="ARBA" id="ARBA00023136"/>
    </source>
</evidence>
<dbReference type="EMBL" id="JAOSHN010000007">
    <property type="protein sequence ID" value="MCU7379927.1"/>
    <property type="molecule type" value="Genomic_DNA"/>
</dbReference>
<gene>
    <name evidence="8" type="ORF">OBO34_16425</name>
</gene>
<comment type="similarity">
    <text evidence="2">Belongs to the GtrA family.</text>
</comment>
<keyword evidence="4 6" id="KW-1133">Transmembrane helix</keyword>
<feature type="transmembrane region" description="Helical" evidence="6">
    <location>
        <begin position="35"/>
        <end position="61"/>
    </location>
</feature>
<evidence type="ECO:0000256" key="1">
    <source>
        <dbReference type="ARBA" id="ARBA00004141"/>
    </source>
</evidence>
<dbReference type="Pfam" id="PF04138">
    <property type="entry name" value="GtrA_DPMS_TM"/>
    <property type="match status" value="1"/>
</dbReference>
<sequence>MKELIKQFLRFTATGVTCFTIDFGLMVFLKEVFGVHYLVASGLSFCAAAGINYSISVKWVYDTRDKSLNPAAFTVFLILSAIGLLMTQLLMWLLVDKAGLYYMLSKVVSGIIVSFYNFFTRKKYLER</sequence>
<reference evidence="8" key="1">
    <citation type="submission" date="2022-09" db="EMBL/GenBank/DDBJ databases">
        <title>Culturomic study of gut microbiota in children with autism spectrum disorder.</title>
        <authorList>
            <person name="Efimov B.A."/>
            <person name="Chaplin A.V."/>
            <person name="Sokolova S.R."/>
            <person name="Pikina A.P."/>
            <person name="Korzhanova M."/>
            <person name="Belova V."/>
            <person name="Korostin D."/>
        </authorList>
    </citation>
    <scope>NUCLEOTIDE SEQUENCE</scope>
    <source>
        <strain evidence="8">ASD5510</strain>
    </source>
</reference>
<dbReference type="GO" id="GO:0005886">
    <property type="term" value="C:plasma membrane"/>
    <property type="evidence" value="ECO:0007669"/>
    <property type="project" value="TreeGrafter"/>
</dbReference>
<dbReference type="AlphaFoldDB" id="A0A9J6QWR1"/>
<dbReference type="Proteomes" id="UP001065549">
    <property type="component" value="Unassembled WGS sequence"/>
</dbReference>
<comment type="subcellular location">
    <subcellularLocation>
        <location evidence="1">Membrane</location>
        <topology evidence="1">Multi-pass membrane protein</topology>
    </subcellularLocation>
</comment>
<dbReference type="PANTHER" id="PTHR38459">
    <property type="entry name" value="PROPHAGE BACTOPRENOL-LINKED GLUCOSE TRANSLOCASE HOMOLOG"/>
    <property type="match status" value="1"/>
</dbReference>
<accession>A0A9J6QWR1</accession>